<feature type="binding site" evidence="4">
    <location>
        <position position="306"/>
    </location>
    <ligand>
        <name>substrate</name>
    </ligand>
</feature>
<dbReference type="InterPro" id="IPR054418">
    <property type="entry name" value="MQNX/HUTI_composite_N"/>
</dbReference>
<dbReference type="OrthoDB" id="9807210at2"/>
<keyword evidence="7" id="KW-1185">Reference proteome</keyword>
<evidence type="ECO:0000313" key="6">
    <source>
        <dbReference type="EMBL" id="ABU60212.1"/>
    </source>
</evidence>
<dbReference type="PANTHER" id="PTHR43794:SF11">
    <property type="entry name" value="AMIDOHYDROLASE-RELATED DOMAIN-CONTAINING PROTEIN"/>
    <property type="match status" value="1"/>
</dbReference>
<feature type="binding site" evidence="4">
    <location>
        <position position="218"/>
    </location>
    <ligand>
        <name>Zn(2+)</name>
        <dbReference type="ChEBI" id="CHEBI:29105"/>
    </ligand>
</feature>
<evidence type="ECO:0000256" key="4">
    <source>
        <dbReference type="HAMAP-Rule" id="MF_01281"/>
    </source>
</evidence>
<comment type="cofactor">
    <cofactor evidence="4">
        <name>Zn(2+)</name>
        <dbReference type="ChEBI" id="CHEBI:29105"/>
    </cofactor>
    <text evidence="4">Binds 1 zinc ion per subunit.</text>
</comment>
<dbReference type="InterPro" id="IPR050287">
    <property type="entry name" value="MTA/SAH_deaminase"/>
</dbReference>
<dbReference type="EMBL" id="CP000804">
    <property type="protein sequence ID" value="ABU60212.1"/>
    <property type="molecule type" value="Genomic_DNA"/>
</dbReference>
<feature type="binding site" evidence="4">
    <location>
        <position position="98"/>
    </location>
    <ligand>
        <name>substrate</name>
    </ligand>
</feature>
<dbReference type="Pfam" id="PF01928">
    <property type="entry name" value="CYTH"/>
    <property type="match status" value="1"/>
</dbReference>
<feature type="binding site" evidence="4">
    <location>
        <position position="69"/>
    </location>
    <ligand>
        <name>Zn(2+)</name>
        <dbReference type="ChEBI" id="CHEBI:29105"/>
    </ligand>
</feature>
<dbReference type="eggNOG" id="COG0402">
    <property type="taxonomic scope" value="Bacteria"/>
</dbReference>
<dbReference type="GO" id="GO:0090614">
    <property type="term" value="F:5'-methylthioadenosine deaminase activity"/>
    <property type="evidence" value="ECO:0007669"/>
    <property type="project" value="UniProtKB-UniRule"/>
</dbReference>
<organism evidence="6 7">
    <name type="scientific">Roseiflexus castenholzii (strain DSM 13941 / HLO8)</name>
    <dbReference type="NCBI Taxonomy" id="383372"/>
    <lineage>
        <taxon>Bacteria</taxon>
        <taxon>Bacillati</taxon>
        <taxon>Chloroflexota</taxon>
        <taxon>Chloroflexia</taxon>
        <taxon>Chloroflexales</taxon>
        <taxon>Roseiflexineae</taxon>
        <taxon>Roseiflexaceae</taxon>
        <taxon>Roseiflexus</taxon>
    </lineage>
</organism>
<evidence type="ECO:0000256" key="2">
    <source>
        <dbReference type="ARBA" id="ARBA00022801"/>
    </source>
</evidence>
<dbReference type="EC" id="3.5.4.31" evidence="4"/>
<keyword evidence="2 4" id="KW-0378">Hydrolase</keyword>
<protein>
    <recommendedName>
        <fullName evidence="4">5-methylthioadenosine/S-adenosylhomocysteine deaminase</fullName>
        <shortName evidence="4">MTA/SAH deaminase</shortName>
        <ecNumber evidence="4">3.5.4.28</ecNumber>
        <ecNumber evidence="4">3.5.4.31</ecNumber>
    </recommendedName>
</protein>
<dbReference type="STRING" id="383372.Rcas_4181"/>
<evidence type="ECO:0000259" key="5">
    <source>
        <dbReference type="PROSITE" id="PS51707"/>
    </source>
</evidence>
<feature type="binding site" evidence="4">
    <location>
        <position position="71"/>
    </location>
    <ligand>
        <name>Zn(2+)</name>
        <dbReference type="ChEBI" id="CHEBI:29105"/>
    </ligand>
</feature>
<name>A7NRL6_ROSCS</name>
<dbReference type="RefSeq" id="WP_012122633.1">
    <property type="nucleotide sequence ID" value="NC_009767.1"/>
</dbReference>
<comment type="similarity">
    <text evidence="4">Belongs to the metallo-dependent hydrolases superfamily. MTA/SAH deaminase family.</text>
</comment>
<dbReference type="SUPFAM" id="SSF51556">
    <property type="entry name" value="Metallo-dependent hydrolases"/>
    <property type="match status" value="1"/>
</dbReference>
<dbReference type="InterPro" id="IPR011059">
    <property type="entry name" value="Metal-dep_hydrolase_composite"/>
</dbReference>
<dbReference type="InterPro" id="IPR023577">
    <property type="entry name" value="CYTH_domain"/>
</dbReference>
<dbReference type="GO" id="GO:0046872">
    <property type="term" value="F:metal ion binding"/>
    <property type="evidence" value="ECO:0007669"/>
    <property type="project" value="UniProtKB-KW"/>
</dbReference>
<comment type="function">
    <text evidence="4">Catalyzes the deamination of 5-methylthioadenosine and S-adenosyl-L-homocysteine into 5-methylthioinosine and S-inosyl-L-homocysteine, respectively. Is also able to deaminate adenosine.</text>
</comment>
<keyword evidence="1 4" id="KW-0479">Metal-binding</keyword>
<dbReference type="InterPro" id="IPR032466">
    <property type="entry name" value="Metal_Hydrolase"/>
</dbReference>
<evidence type="ECO:0000256" key="1">
    <source>
        <dbReference type="ARBA" id="ARBA00022723"/>
    </source>
</evidence>
<keyword evidence="3 4" id="KW-0862">Zinc</keyword>
<dbReference type="FunFam" id="3.20.20.140:FF:000014">
    <property type="entry name" value="5-methylthioadenosine/S-adenosylhomocysteine deaminase"/>
    <property type="match status" value="1"/>
</dbReference>
<dbReference type="EC" id="3.5.4.28" evidence="4"/>
<dbReference type="Pfam" id="PF22039">
    <property type="entry name" value="HUTI_composite_bact"/>
    <property type="match status" value="1"/>
</dbReference>
<comment type="catalytic activity">
    <reaction evidence="4">
        <text>S-methyl-5'-thioadenosine + H2O + H(+) = S-methyl-5'-thioinosine + NH4(+)</text>
        <dbReference type="Rhea" id="RHEA:25025"/>
        <dbReference type="ChEBI" id="CHEBI:15377"/>
        <dbReference type="ChEBI" id="CHEBI:15378"/>
        <dbReference type="ChEBI" id="CHEBI:17509"/>
        <dbReference type="ChEBI" id="CHEBI:28938"/>
        <dbReference type="ChEBI" id="CHEBI:48595"/>
        <dbReference type="EC" id="3.5.4.31"/>
    </reaction>
</comment>
<dbReference type="InterPro" id="IPR023512">
    <property type="entry name" value="Deaminase_MtaD/DadD"/>
</dbReference>
<dbReference type="Gene3D" id="2.40.320.10">
    <property type="entry name" value="Hypothetical Protein Pfu-838710-001"/>
    <property type="match status" value="1"/>
</dbReference>
<feature type="binding site" evidence="4">
    <location>
        <position position="221"/>
    </location>
    <ligand>
        <name>substrate</name>
    </ligand>
</feature>
<dbReference type="CDD" id="cd01298">
    <property type="entry name" value="ATZ_TRZ_like"/>
    <property type="match status" value="1"/>
</dbReference>
<evidence type="ECO:0000256" key="3">
    <source>
        <dbReference type="ARBA" id="ARBA00022833"/>
    </source>
</evidence>
<dbReference type="InterPro" id="IPR006680">
    <property type="entry name" value="Amidohydro-rel"/>
</dbReference>
<dbReference type="SUPFAM" id="SSF55154">
    <property type="entry name" value="CYTH-like phosphatases"/>
    <property type="match status" value="1"/>
</dbReference>
<feature type="domain" description="CYTH" evidence="5">
    <location>
        <begin position="466"/>
        <end position="659"/>
    </location>
</feature>
<dbReference type="PANTHER" id="PTHR43794">
    <property type="entry name" value="AMINOHYDROLASE SSNA-RELATED"/>
    <property type="match status" value="1"/>
</dbReference>
<dbReference type="Proteomes" id="UP000000263">
    <property type="component" value="Chromosome"/>
</dbReference>
<dbReference type="KEGG" id="rca:Rcas_4181"/>
<evidence type="ECO:0000313" key="7">
    <source>
        <dbReference type="Proteomes" id="UP000000263"/>
    </source>
</evidence>
<dbReference type="Gene3D" id="3.20.20.140">
    <property type="entry name" value="Metal-dependent hydrolases"/>
    <property type="match status" value="1"/>
</dbReference>
<feature type="binding site" evidence="4">
    <location>
        <position position="306"/>
    </location>
    <ligand>
        <name>Zn(2+)</name>
        <dbReference type="ChEBI" id="CHEBI:29105"/>
    </ligand>
</feature>
<dbReference type="SUPFAM" id="SSF51338">
    <property type="entry name" value="Composite domain of metallo-dependent hydrolases"/>
    <property type="match status" value="1"/>
</dbReference>
<proteinExistence type="inferred from homology"/>
<reference evidence="6 7" key="1">
    <citation type="submission" date="2007-08" db="EMBL/GenBank/DDBJ databases">
        <title>Complete sequence of Roseiflexus castenholzii DSM 13941.</title>
        <authorList>
            <consortium name="US DOE Joint Genome Institute"/>
            <person name="Copeland A."/>
            <person name="Lucas S."/>
            <person name="Lapidus A."/>
            <person name="Barry K."/>
            <person name="Glavina del Rio T."/>
            <person name="Dalin E."/>
            <person name="Tice H."/>
            <person name="Pitluck S."/>
            <person name="Thompson L.S."/>
            <person name="Brettin T."/>
            <person name="Bruce D."/>
            <person name="Detter J.C."/>
            <person name="Han C."/>
            <person name="Tapia R."/>
            <person name="Schmutz J."/>
            <person name="Larimer F."/>
            <person name="Land M."/>
            <person name="Hauser L."/>
            <person name="Kyrpides N."/>
            <person name="Mikhailova N."/>
            <person name="Bryant D.A."/>
            <person name="Hanada S."/>
            <person name="Tsukatani Y."/>
            <person name="Richardson P."/>
        </authorList>
    </citation>
    <scope>NUCLEOTIDE SEQUENCE [LARGE SCALE GENOMIC DNA]</scope>
    <source>
        <strain evidence="7">DSM 13941 / HLO8</strain>
    </source>
</reference>
<gene>
    <name evidence="4" type="primary">mtaD</name>
    <name evidence="6" type="ordered locus">Rcas_4181</name>
</gene>
<dbReference type="HAMAP" id="MF_01281">
    <property type="entry name" value="MTA_SAH_deamin"/>
    <property type="match status" value="1"/>
</dbReference>
<dbReference type="Gene3D" id="2.30.40.10">
    <property type="entry name" value="Urease, subunit C, domain 1"/>
    <property type="match status" value="1"/>
</dbReference>
<dbReference type="AlphaFoldDB" id="A7NRL6"/>
<dbReference type="Pfam" id="PF01979">
    <property type="entry name" value="Amidohydro_1"/>
    <property type="match status" value="1"/>
</dbReference>
<dbReference type="eggNOG" id="COG1437">
    <property type="taxonomic scope" value="Bacteria"/>
</dbReference>
<dbReference type="HOGENOM" id="CLU_012358_2_0_0"/>
<comment type="catalytic activity">
    <reaction evidence="4">
        <text>S-adenosyl-L-homocysteine + H2O + H(+) = S-inosyl-L-homocysteine + NH4(+)</text>
        <dbReference type="Rhea" id="RHEA:20716"/>
        <dbReference type="ChEBI" id="CHEBI:15377"/>
        <dbReference type="ChEBI" id="CHEBI:15378"/>
        <dbReference type="ChEBI" id="CHEBI:28938"/>
        <dbReference type="ChEBI" id="CHEBI:57856"/>
        <dbReference type="ChEBI" id="CHEBI:57985"/>
        <dbReference type="EC" id="3.5.4.28"/>
    </reaction>
</comment>
<dbReference type="PROSITE" id="PS51707">
    <property type="entry name" value="CYTH"/>
    <property type="match status" value="1"/>
</dbReference>
<dbReference type="GO" id="GO:0050270">
    <property type="term" value="F:S-adenosylhomocysteine deaminase activity"/>
    <property type="evidence" value="ECO:0007669"/>
    <property type="project" value="UniProtKB-UniRule"/>
</dbReference>
<accession>A7NRL6</accession>
<dbReference type="InterPro" id="IPR033469">
    <property type="entry name" value="CYTH-like_dom_sf"/>
</dbReference>
<comment type="caution">
    <text evidence="4">Lacks conserved residue(s) required for the propagation of feature annotation.</text>
</comment>
<sequence>METVDLLLIHGAVVTMDAAGRIFLDGAVAVRGNEIVAVGSSEDLTARFTAGETLDCQGCAIIPGLINAHAHVPMSLLRGLVADQQLDVWLFGYMFPVESRFVDPEFVFTGTQLSCAEMIRGGTTTFVDMYYFEEEVARAADLAGMRAICGQTVMRLPTPDAASFDEGLERARAFIEQWHGHERIIPTIAPHAPYTCTDTIYREAAALCRRYGVPLVTHLSETEREVEESRREREVTPIRYAKRVGAFDGKCIAAHCVHATEDDIRLLKEGHVGVVPCPSSNLKLASGIAPLRRFIEASLRVGLGTDGPASNDDQDMFTEIHLAALLPKGVSGDPTAVPAHDALALATSSGARAIHLDHLIGSLEPGKRADIAVVALGRLHSAPRYHYAPDALYSHLVYGARSADVRDVLVDGRFLLRNQQLLTIDEDDVLRRAQAIANRIDVFLAAREDNLLDKILAIGGVQQSEIFEVQAKALIDPQTAERVIQALHESDITITKASERTQYDTYFLWDDEERGRIRIREDHRTDPGARVEPKYTITLMAPAQRGEYRMAVLFGRARYTALADRTLRFYREYFQPDRIVEIEKRRRRWRIQYRDADFAVNLDTLIGHARPGPYLEIKSRTWSRKDAEHKVELIGELLRRFGVSEDALIKQEYVEFETAVVER</sequence>
<feature type="binding site" evidence="4">
    <location>
        <position position="191"/>
    </location>
    <ligand>
        <name>substrate</name>
    </ligand>
</feature>